<dbReference type="PROSITE" id="PS50081">
    <property type="entry name" value="ZF_DAG_PE_2"/>
    <property type="match status" value="2"/>
</dbReference>
<keyword evidence="4" id="KW-0812">Transmembrane</keyword>
<keyword evidence="1" id="KW-0479">Metal-binding</keyword>
<dbReference type="InterPro" id="IPR053192">
    <property type="entry name" value="Vacuole_Formation_Reg"/>
</dbReference>
<dbReference type="Araport" id="AT3G27480"/>
<dbReference type="Proteomes" id="UP000006548">
    <property type="component" value="Chromosome 3"/>
</dbReference>
<dbReference type="ProteomicsDB" id="193970"/>
<evidence type="ECO:0000259" key="5">
    <source>
        <dbReference type="PROSITE" id="PS50081"/>
    </source>
</evidence>
<keyword evidence="2" id="KW-0677">Repeat</keyword>
<name>F4IWJ3_ARATH</name>
<dbReference type="AlphaFoldDB" id="F4IWJ3"/>
<dbReference type="Pfam" id="PF03107">
    <property type="entry name" value="C1_2"/>
    <property type="match status" value="6"/>
</dbReference>
<dbReference type="ExpressionAtlas" id="F4IWJ3">
    <property type="expression patterns" value="baseline and differential"/>
</dbReference>
<dbReference type="SUPFAM" id="SSF57889">
    <property type="entry name" value="Cysteine-rich domain"/>
    <property type="match status" value="3"/>
</dbReference>
<gene>
    <name evidence="6 7" type="ordered locus">At3g27480</name>
</gene>
<dbReference type="PANTHER" id="PTHR32410">
    <property type="entry name" value="CYSTEINE/HISTIDINE-RICH C1 DOMAIN FAMILY PROTEIN"/>
    <property type="match status" value="1"/>
</dbReference>
<organism evidence="7 8">
    <name type="scientific">Arabidopsis thaliana</name>
    <name type="common">Mouse-ear cress</name>
    <dbReference type="NCBI Taxonomy" id="3702"/>
    <lineage>
        <taxon>Eukaryota</taxon>
        <taxon>Viridiplantae</taxon>
        <taxon>Streptophyta</taxon>
        <taxon>Embryophyta</taxon>
        <taxon>Tracheophyta</taxon>
        <taxon>Spermatophyta</taxon>
        <taxon>Magnoliopsida</taxon>
        <taxon>eudicotyledons</taxon>
        <taxon>Gunneridae</taxon>
        <taxon>Pentapetalae</taxon>
        <taxon>rosids</taxon>
        <taxon>malvids</taxon>
        <taxon>Brassicales</taxon>
        <taxon>Brassicaceae</taxon>
        <taxon>Camelineae</taxon>
        <taxon>Arabidopsis</taxon>
    </lineage>
</organism>
<dbReference type="RefSeq" id="NP_001189990.1">
    <property type="nucleotide sequence ID" value="NM_001203061.1"/>
</dbReference>
<evidence type="ECO:0000256" key="3">
    <source>
        <dbReference type="ARBA" id="ARBA00022833"/>
    </source>
</evidence>
<proteinExistence type="predicted"/>
<dbReference type="InterPro" id="IPR002219">
    <property type="entry name" value="PKC_DAG/PE"/>
</dbReference>
<evidence type="ECO:0000313" key="6">
    <source>
        <dbReference type="Araport" id="AT3G27480"/>
    </source>
</evidence>
<sequence length="422" mass="48775">MTENVRGHEHLVSVVNQGDGMECDACDQLHVGGYSCSECKFNIHKKCVYVFTAKEIFDHPSHDGHCLKLLTTGAPDHTDPKCHLCGKNTKRLLYHCSDCKLNLDIGCIADHRSAPFHLNMSWHHHPLVLGLSYFDRCSFCHKIGNEDSKGYRCLRCGLVIHTRCTFIFDSPEITHPAHVRHPLKRLTDGAPNYTDQRCHICGENTGNLLYHCDICKFNLDMRCAIERPPPVALSNLKVHEHTLTLMPRLISFVCDACGTKGDRSPYMCVQCDFMTFHQKCARLPRVIHVNHHDHRVSFKYPLGPGEWRCGVCWEEIDWSYGAYSCSLFFFFFFLFLSTSYFCSFLLFVFIRWYVVNVRVWNLFVIFVVFIYELESVVVVVVVLFCAYLHLKLHMIVFLHTVICSFGSCTFFFFMSLEFVLET</sequence>
<evidence type="ECO:0000256" key="4">
    <source>
        <dbReference type="SAM" id="Phobius"/>
    </source>
</evidence>
<evidence type="ECO:0000256" key="1">
    <source>
        <dbReference type="ARBA" id="ARBA00022723"/>
    </source>
</evidence>
<keyword evidence="3" id="KW-0862">Zinc</keyword>
<dbReference type="InterPro" id="IPR004146">
    <property type="entry name" value="DC1"/>
</dbReference>
<feature type="domain" description="Phorbol-ester/DAG-type" evidence="5">
    <location>
        <begin position="123"/>
        <end position="172"/>
    </location>
</feature>
<feature type="transmembrane region" description="Helical" evidence="4">
    <location>
        <begin position="362"/>
        <end position="390"/>
    </location>
</feature>
<evidence type="ECO:0000313" key="7">
    <source>
        <dbReference type="EMBL" id="AEE77328.1"/>
    </source>
</evidence>
<dbReference type="GO" id="GO:0046872">
    <property type="term" value="F:metal ion binding"/>
    <property type="evidence" value="ECO:0007669"/>
    <property type="project" value="UniProtKB-KW"/>
</dbReference>
<feature type="transmembrane region" description="Helical" evidence="4">
    <location>
        <begin position="396"/>
        <end position="420"/>
    </location>
</feature>
<dbReference type="KEGG" id="ath:AT3G27480"/>
<dbReference type="InterPro" id="IPR046349">
    <property type="entry name" value="C1-like_sf"/>
</dbReference>
<keyword evidence="4" id="KW-1133">Transmembrane helix</keyword>
<feature type="transmembrane region" description="Helical" evidence="4">
    <location>
        <begin position="327"/>
        <end position="350"/>
    </location>
</feature>
<dbReference type="HOGENOM" id="CLU_651089_0_0_1"/>
<evidence type="ECO:0000256" key="2">
    <source>
        <dbReference type="ARBA" id="ARBA00022737"/>
    </source>
</evidence>
<keyword evidence="8" id="KW-1185">Reference proteome</keyword>
<dbReference type="TAIR" id="AT3G27480"/>
<dbReference type="GeneID" id="822370"/>
<feature type="domain" description="Phorbol-ester/DAG-type" evidence="5">
    <location>
        <begin position="7"/>
        <end position="55"/>
    </location>
</feature>
<reference evidence="8" key="2">
    <citation type="journal article" date="2017" name="Plant J.">
        <title>Araport11: a complete reannotation of the Arabidopsis thaliana reference genome.</title>
        <authorList>
            <person name="Cheng C.Y."/>
            <person name="Krishnakumar V."/>
            <person name="Chan A.P."/>
            <person name="Thibaud-Nissen F."/>
            <person name="Schobel S."/>
            <person name="Town C.D."/>
        </authorList>
    </citation>
    <scope>GENOME REANNOTATION</scope>
    <source>
        <strain evidence="8">cv. Columbia</strain>
    </source>
</reference>
<keyword evidence="4" id="KW-0472">Membrane</keyword>
<evidence type="ECO:0000313" key="8">
    <source>
        <dbReference type="Proteomes" id="UP000006548"/>
    </source>
</evidence>
<protein>
    <submittedName>
        <fullName evidence="7">Cysteine/Histidine-rich C1 domain family protein</fullName>
    </submittedName>
</protein>
<dbReference type="EMBL" id="CP002686">
    <property type="protein sequence ID" value="AEE77328.1"/>
    <property type="molecule type" value="Genomic_DNA"/>
</dbReference>
<accession>F4IWJ3</accession>
<dbReference type="Gene3D" id="3.30.60.20">
    <property type="match status" value="1"/>
</dbReference>
<dbReference type="PANTHER" id="PTHR32410:SF154">
    <property type="entry name" value="CHP-RICH ZINC FINGER PROTEIN-LIKE-RELATED"/>
    <property type="match status" value="1"/>
</dbReference>
<reference evidence="7 8" key="1">
    <citation type="journal article" date="2000" name="Nature">
        <title>Sequence and analysis of chromosome 3 of the plant Arabidopsis thaliana.</title>
        <authorList>
            <consortium name="European Union Chromosome 3 Arabidopsis Sequencing Consortium"/>
            <consortium name="Institute for Genomic Research"/>
            <consortium name="Kazusa DNA Research Institute"/>
            <person name="Salanoubat M."/>
            <person name="Lemcke K."/>
            <person name="Rieger M."/>
            <person name="Ansorge W."/>
            <person name="Unseld M."/>
            <person name="Fartmann B."/>
            <person name="Valle G."/>
            <person name="Blocker H."/>
            <person name="Perez-Alonso M."/>
            <person name="Obermaier B."/>
            <person name="Delseny M."/>
            <person name="Boutry M."/>
            <person name="Grivell L.A."/>
            <person name="Mache R."/>
            <person name="Puigdomenech P."/>
            <person name="De Simone V."/>
            <person name="Choisne N."/>
            <person name="Artiguenave F."/>
            <person name="Robert C."/>
            <person name="Brottier P."/>
            <person name="Wincker P."/>
            <person name="Cattolico L."/>
            <person name="Weissenbach J."/>
            <person name="Saurin W."/>
            <person name="Quetier F."/>
            <person name="Schafer M."/>
            <person name="Muller-Auer S."/>
            <person name="Gabel C."/>
            <person name="Fuchs M."/>
            <person name="Benes V."/>
            <person name="Wurmbach E."/>
            <person name="Drzonek H."/>
            <person name="Erfle H."/>
            <person name="Jordan N."/>
            <person name="Bangert S."/>
            <person name="Wiedelmann R."/>
            <person name="Kranz H."/>
            <person name="Voss H."/>
            <person name="Holland R."/>
            <person name="Brandt P."/>
            <person name="Nyakatura G."/>
            <person name="Vezzi A."/>
            <person name="D'Angelo M."/>
            <person name="Pallavicini A."/>
            <person name="Toppo S."/>
            <person name="Simionati B."/>
            <person name="Conrad A."/>
            <person name="Hornischer K."/>
            <person name="Kauer G."/>
            <person name="Lohnert T.H."/>
            <person name="Nordsiek G."/>
            <person name="Reichelt J."/>
            <person name="Scharfe M."/>
            <person name="Schon O."/>
            <person name="Bargues M."/>
            <person name="Terol J."/>
            <person name="Climent J."/>
            <person name="Navarro P."/>
            <person name="Collado C."/>
            <person name="Perez-Perez A."/>
            <person name="Ottenwalder B."/>
            <person name="Duchemin D."/>
            <person name="Cooke R."/>
            <person name="Laudie M."/>
            <person name="Berger-Llauro C."/>
            <person name="Purnelle B."/>
            <person name="Masuy D."/>
            <person name="de Haan M."/>
            <person name="Maarse A.C."/>
            <person name="Alcaraz J.P."/>
            <person name="Cottet A."/>
            <person name="Casacuberta E."/>
            <person name="Monfort A."/>
            <person name="Argiriou A."/>
            <person name="flores M."/>
            <person name="Liguori R."/>
            <person name="Vitale D."/>
            <person name="Mannhaupt G."/>
            <person name="Haase D."/>
            <person name="Schoof H."/>
            <person name="Rudd S."/>
            <person name="Zaccaria P."/>
            <person name="Mewes H.W."/>
            <person name="Mayer K.F."/>
            <person name="Kaul S."/>
            <person name="Town C.D."/>
            <person name="Koo H.L."/>
            <person name="Tallon L.J."/>
            <person name="Jenkins J."/>
            <person name="Rooney T."/>
            <person name="Rizzo M."/>
            <person name="Walts A."/>
            <person name="Utterback T."/>
            <person name="Fujii C.Y."/>
            <person name="Shea T.P."/>
            <person name="Creasy T.H."/>
            <person name="Haas B."/>
            <person name="Maiti R."/>
            <person name="Wu D."/>
            <person name="Peterson J."/>
            <person name="Van Aken S."/>
            <person name="Pai G."/>
            <person name="Militscher J."/>
            <person name="Sellers P."/>
            <person name="Gill J.E."/>
            <person name="Feldblyum T.V."/>
            <person name="Preuss D."/>
            <person name="Lin X."/>
            <person name="Nierman W.C."/>
            <person name="Salzberg S.L."/>
            <person name="White O."/>
            <person name="Venter J.C."/>
            <person name="Fraser C.M."/>
            <person name="Kaneko T."/>
            <person name="Nakamura Y."/>
            <person name="Sato S."/>
            <person name="Kato T."/>
            <person name="Asamizu E."/>
            <person name="Sasamoto S."/>
            <person name="Kimura T."/>
            <person name="Idesawa K."/>
            <person name="Kawashima K."/>
            <person name="Kishida Y."/>
            <person name="Kiyokawa C."/>
            <person name="Kohara M."/>
            <person name="Matsumoto M."/>
            <person name="Matsuno A."/>
            <person name="Muraki A."/>
            <person name="Nakayama S."/>
            <person name="Nakazaki N."/>
            <person name="Shinpo S."/>
            <person name="Takeuchi C."/>
            <person name="Wada T."/>
            <person name="Watanabe A."/>
            <person name="Yamada M."/>
            <person name="Yasuda M."/>
            <person name="Tabata S."/>
        </authorList>
    </citation>
    <scope>NUCLEOTIDE SEQUENCE [LARGE SCALE GENOMIC DNA]</scope>
    <source>
        <strain evidence="8">cv. Columbia</strain>
    </source>
</reference>